<evidence type="ECO:0000313" key="4">
    <source>
        <dbReference type="EMBL" id="QHU07171.1"/>
    </source>
</evidence>
<sequence>MKYINILLIILLIIVISYILIIHFTNKNKKEEFTLLEDGDITDIPYSEKTKILTYDDTIKFDKIIYDDNYDECDYKYCNFLYTDIIKDQFNNNKSIYITESNEIYLNLNNKNYVKTKLPIYENYRITAITHNNNYEKIFVAVRLLDSERNSIYYYLNNRWFKVDLVSLDNLNSEINTYKGNNDISIDLAKKTRIKNWLDNLRKKLDNPIQGDPDSKEDLEEQEKMILQEKHTIITSLDYDSKNDKLIYSTYGFNRKVEYDEDKSETFIITDLKIIEVDIENLFVDNKDIPQKIIYYYLDIGKEDEDNVIIKNVIKTEINKDILVFLVAKNKNGVVENELYFTKIVNNNDEIKYNTNIIENQKLENIKNVKIIEGTHKLFVTDSSEKSLIRLTEITIKDEYNGIAIFDNASQKIVRSFNMVKGVIFENYGDEELEYIKDYYIFATKIVYILSNGNNIYKYNSFTKTQIDIPKEKIIDISKITVLKENQIIIQSNKRIPFFYYDTNSKEVNIIYISDSTVYDNIDKFDLNGNISFYKYYNDTLFKYYLTEESNKLVLKGRDNFNLSYYIILDEDKYVDLLAVGGGGGGGYGGGGGGAGDIKMYKNLKMPKGNYKITVGSGGKGGVDNNNKEVNWQDGKDLNMGGNGNNTIIEKIDYPDNFKKIVVVGGGGGGSNFTNTKIVDDYKVSYNHSKNALRTPIYGQIGKIEFSSGGGGGASGMHQIENMYTSGSGSPGQKNDETASMIGGHGNNISGNGGSSSIINSQLYSGGGGGGGPILDRKEYKYFEVAKDLKHGETPMNDTLALGGDGVELEDIYELPEDIHKFSQGGRGGFVGEITSYSTVIYKNKFQKIDFLGFGYGGNGGVIILNNDLNNDESIQGNNGDNGIPGIVIIYESEKLETETRVSPVVDPLLEQYRYSEENIEKRQREVEEIYQKYIEDSLNSKKMTEMTFVKYDNKNNVNQIAEEAAKINMEIALENQRNYREPINDIVRDTYLPYSRLEYDGNKDISEAGGNVDMNSPENNNKKYAIIRLFKDLLYRNPTSRELNTYFRKIVNTQLDLKKLRNLIINSEEYRKVVNLQSNNANSDVVYSNAKVNTVNQISSLYFQELDEEIPKSLISPLKDIYVYFQFNDYLFRALITNQRYSDFKSHILDSKDLKQSDIIDLLEQYYDMVELREKANNILRYDKYHKRINTSEVSDTSSFTNKYDAFVQDTDATEDELKNSLDDIILKDNYNYRLWGTQTQTDTYDELEDKYEELQEMRQNLIDSQSLSLQMQDLNQLKQTLTYNGWEDDVKEAENKYLFAPSEFNAFLEEIRNKQAGVEGFANMPKNRNNISNFSPKYYEQFRNLI</sequence>
<protein>
    <recommendedName>
        <fullName evidence="3">Glycine-rich domain-containing protein</fullName>
    </recommendedName>
</protein>
<reference evidence="4" key="1">
    <citation type="journal article" date="2020" name="Nature">
        <title>Giant virus diversity and host interactions through global metagenomics.</title>
        <authorList>
            <person name="Schulz F."/>
            <person name="Roux S."/>
            <person name="Paez-Espino D."/>
            <person name="Jungbluth S."/>
            <person name="Walsh D.A."/>
            <person name="Denef V.J."/>
            <person name="McMahon K.D."/>
            <person name="Konstantinidis K.T."/>
            <person name="Eloe-Fadrosh E.A."/>
            <person name="Kyrpides N.C."/>
            <person name="Woyke T."/>
        </authorList>
    </citation>
    <scope>NUCLEOTIDE SEQUENCE</scope>
    <source>
        <strain evidence="4">GVMAG-S-1040241-154</strain>
    </source>
</reference>
<organism evidence="4">
    <name type="scientific">viral metagenome</name>
    <dbReference type="NCBI Taxonomy" id="1070528"/>
    <lineage>
        <taxon>unclassified sequences</taxon>
        <taxon>metagenomes</taxon>
        <taxon>organismal metagenomes</taxon>
    </lineage>
</organism>
<evidence type="ECO:0000259" key="3">
    <source>
        <dbReference type="Pfam" id="PF21722"/>
    </source>
</evidence>
<feature type="domain" description="Glycine-rich" evidence="3">
    <location>
        <begin position="567"/>
        <end position="771"/>
    </location>
</feature>
<keyword evidence="2" id="KW-0472">Membrane</keyword>
<feature type="coiled-coil region" evidence="1">
    <location>
        <begin position="1239"/>
        <end position="1269"/>
    </location>
</feature>
<evidence type="ECO:0000256" key="1">
    <source>
        <dbReference type="SAM" id="Coils"/>
    </source>
</evidence>
<name>A0A6C0JQL4_9ZZZZ</name>
<dbReference type="EMBL" id="MN740684">
    <property type="protein sequence ID" value="QHU07171.1"/>
    <property type="molecule type" value="Genomic_DNA"/>
</dbReference>
<dbReference type="Pfam" id="PF21722">
    <property type="entry name" value="Gly_rich_2"/>
    <property type="match status" value="1"/>
</dbReference>
<keyword evidence="2" id="KW-0812">Transmembrane</keyword>
<keyword evidence="2" id="KW-1133">Transmembrane helix</keyword>
<accession>A0A6C0JQL4</accession>
<proteinExistence type="predicted"/>
<evidence type="ECO:0000256" key="2">
    <source>
        <dbReference type="SAM" id="Phobius"/>
    </source>
</evidence>
<feature type="transmembrane region" description="Helical" evidence="2">
    <location>
        <begin position="7"/>
        <end position="25"/>
    </location>
</feature>
<keyword evidence="1" id="KW-0175">Coiled coil</keyword>
<dbReference type="InterPro" id="IPR049304">
    <property type="entry name" value="Gly_rich_dom"/>
</dbReference>